<accession>A0A0C1QWM6</accession>
<reference evidence="2" key="1">
    <citation type="journal article" date="2015" name="Genome Announc.">
        <title>Draft Genome Sequence of Tolypothrix boutellei Strain VB521301.</title>
        <authorList>
            <person name="Chandrababunaidu M.M."/>
            <person name="Singh D."/>
            <person name="Sen D."/>
            <person name="Bhan S."/>
            <person name="Das S."/>
            <person name="Gupta A."/>
            <person name="Adhikary S.P."/>
            <person name="Tripathy S."/>
        </authorList>
    </citation>
    <scope>NUCLEOTIDE SEQUENCE</scope>
    <source>
        <strain evidence="2">VB521301</strain>
    </source>
</reference>
<protein>
    <recommendedName>
        <fullName evidence="3">Membrane-associated oxidoreductase</fullName>
    </recommendedName>
</protein>
<proteinExistence type="predicted"/>
<gene>
    <name evidence="2" type="ORF">DA73_0224395</name>
</gene>
<dbReference type="Gene3D" id="2.160.20.80">
    <property type="entry name" value="E3 ubiquitin-protein ligase SopA"/>
    <property type="match status" value="2"/>
</dbReference>
<keyword evidence="1" id="KW-1133">Transmembrane helix</keyword>
<dbReference type="EMBL" id="JHEG02000053">
    <property type="protein sequence ID" value="KIE09884.1"/>
    <property type="molecule type" value="Genomic_DNA"/>
</dbReference>
<feature type="transmembrane region" description="Helical" evidence="1">
    <location>
        <begin position="683"/>
        <end position="702"/>
    </location>
</feature>
<dbReference type="AlphaFoldDB" id="A0A0C1QWM6"/>
<sequence>MGSSKQLIANERGIISGTDLIRSIIHNEPIEPIDGGIVEDFIKLNSVSYEHKLVLRNIIFKEHFDLSEAHFKRSLDLTGSTFEQNVNFSDTEIERNLVLTEAKIKARQEKYQNLTNFERVYVRGILDARALQADVKLNFNYSRIGNLVLHSLPEQQTICKAEISLIGAKIVYELNCSGMKVAKDLVLQSAEIQGDFFCNLRKGYCTEVMGDVWMIDTKILGRADFSGAKIAGDLELQISEIKGALDCKPEQDDRQQWHYTTIGGKAILSGAKISPLVDFRGARITKGLSLERAEINGNVFCQPWENSRTEILDLVNCVGVQVTGSMRFSGARISGDLDLKGASIKENLFCQFENTNCTEIQGRVNLTEVQVFGSVDFSGAKVSGDLDLKRAEIKSKLDFEVKETHRTEIGNNINLAGAKILGSVNFSGAKVARDIVLKGVEIAGSVKCRISETFYTEVGQNVNLTRAKISSSVDFTGIKIQGNFKLEGAEFSSSFVCDLNQVNLKNIEKSEANFKECTIRCLSVKFAPSLKHTKLNLAFTKVVKLIISNSLPDKGFINLEGFEFQQLELPDESESNGSNGNRYIQFLEATKPFDEGSYLFMENWLRNQGAQLDANRVYTEMRRRNRREKVSLEIKPIRKWRLLLKSYRGWLRLTKILWIVSVQQVYDWVLDFTIRYGTATNRLFFFYFLPVLMFSWFLFFNLQSVELDWTLTASDLTSSQVIERSIQQKPRLLENQLSVHPTRKDWTLMNAFWLGLKTSIPVIPFASTDKWTPSSQPIACFNTKLCLISYDTYAKFIALLGWITVPLFLAGISGIVKRQP</sequence>
<evidence type="ECO:0008006" key="3">
    <source>
        <dbReference type="Google" id="ProtNLM"/>
    </source>
</evidence>
<keyword evidence="1" id="KW-0472">Membrane</keyword>
<evidence type="ECO:0000313" key="2">
    <source>
        <dbReference type="EMBL" id="KIE09884.1"/>
    </source>
</evidence>
<evidence type="ECO:0000256" key="1">
    <source>
        <dbReference type="SAM" id="Phobius"/>
    </source>
</evidence>
<keyword evidence="1" id="KW-0812">Transmembrane</keyword>
<dbReference type="STRING" id="1479485.DA73_0224395"/>
<comment type="caution">
    <text evidence="2">The sequence shown here is derived from an EMBL/GenBank/DDBJ whole genome shotgun (WGS) entry which is preliminary data.</text>
</comment>
<name>A0A0C1QWM6_9CYAN</name>
<feature type="transmembrane region" description="Helical" evidence="1">
    <location>
        <begin position="796"/>
        <end position="816"/>
    </location>
</feature>
<organism evidence="2">
    <name type="scientific">Tolypothrix bouteillei VB521301</name>
    <dbReference type="NCBI Taxonomy" id="1479485"/>
    <lineage>
        <taxon>Bacteria</taxon>
        <taxon>Bacillati</taxon>
        <taxon>Cyanobacteriota</taxon>
        <taxon>Cyanophyceae</taxon>
        <taxon>Nostocales</taxon>
        <taxon>Tolypothrichaceae</taxon>
        <taxon>Tolypothrix</taxon>
    </lineage>
</organism>
<dbReference type="OrthoDB" id="581225at2"/>